<sequence>MSRLLRTCCAIYLIFNCGNLAFGFKSQSGLSSISRQYLSRIQKPQGTIYFVSPNGSDFNKGNSRLRPWKTIQKVNATKFNPGDQILFEGGHVFIGNLIASSNGADSQYIRYSSYGKTKAIIDARLGTGIYVLDKSNIWVDSLIIRGGFNEKLQNGNSGSGIEFRNDLPGAVVLGTCYVSNCDISGFFKAGIQFLTNPIDQSNSGFSNLIVYANNVHDNSVAGISSLVNYQAKPGSTDYAFGNVYIGFNRVCRNLGYKPGNGNHTGDGIVIGSAGGGIIEHNMAWDNGWNNTNIKGGPAAIWCWDSTEILFQFNEAFHNGSTSKVDGDGFDLDGGTTNCIMQYNYSHDNAGAGFLLWEYGNPRGNASHNIIRYNISKSDGRENGYSSIYIGANTGICNDNVFYNNTCYNFGSCVQVVDGNVGNRFFNNVFYSTEKDSAIVIVKQGGWFLNNDYYNSGGGFKVSLNGKMYYSLSELQSSGVSEALKGHNYGYNIDPLFDSPANAATSGLFFPNTLRNFNLSRGSLLKNAGIDRRQVGLNSPGINYNGLSLPNEKLPDIGACGYKL</sequence>
<accession>A0A5B8W9G7</accession>
<dbReference type="SUPFAM" id="SSF51126">
    <property type="entry name" value="Pectin lyase-like"/>
    <property type="match status" value="1"/>
</dbReference>
<dbReference type="Gene3D" id="2.160.20.10">
    <property type="entry name" value="Single-stranded right-handed beta-helix, Pectin lyase-like"/>
    <property type="match status" value="1"/>
</dbReference>
<organism evidence="2 3">
    <name type="scientific">Mucilaginibacter ginsenosidivorax</name>
    <dbReference type="NCBI Taxonomy" id="862126"/>
    <lineage>
        <taxon>Bacteria</taxon>
        <taxon>Pseudomonadati</taxon>
        <taxon>Bacteroidota</taxon>
        <taxon>Sphingobacteriia</taxon>
        <taxon>Sphingobacteriales</taxon>
        <taxon>Sphingobacteriaceae</taxon>
        <taxon>Mucilaginibacter</taxon>
    </lineage>
</organism>
<evidence type="ECO:0008006" key="4">
    <source>
        <dbReference type="Google" id="ProtNLM"/>
    </source>
</evidence>
<proteinExistence type="predicted"/>
<dbReference type="KEGG" id="mgk:FSB76_24205"/>
<dbReference type="RefSeq" id="WP_147057981.1">
    <property type="nucleotide sequence ID" value="NZ_CP042437.1"/>
</dbReference>
<dbReference type="EMBL" id="CP042437">
    <property type="protein sequence ID" value="QEC78898.1"/>
    <property type="molecule type" value="Genomic_DNA"/>
</dbReference>
<keyword evidence="3" id="KW-1185">Reference proteome</keyword>
<evidence type="ECO:0000313" key="2">
    <source>
        <dbReference type="EMBL" id="QEC78898.1"/>
    </source>
</evidence>
<dbReference type="AlphaFoldDB" id="A0A5B8W9G7"/>
<feature type="chain" id="PRO_5022989821" description="Right-handed parallel beta-helix repeat-containing protein" evidence="1">
    <location>
        <begin position="22"/>
        <end position="563"/>
    </location>
</feature>
<feature type="signal peptide" evidence="1">
    <location>
        <begin position="1"/>
        <end position="21"/>
    </location>
</feature>
<keyword evidence="1" id="KW-0732">Signal</keyword>
<dbReference type="InterPro" id="IPR006626">
    <property type="entry name" value="PbH1"/>
</dbReference>
<evidence type="ECO:0000256" key="1">
    <source>
        <dbReference type="SAM" id="SignalP"/>
    </source>
</evidence>
<dbReference type="OrthoDB" id="3333873at2"/>
<dbReference type="SMART" id="SM00710">
    <property type="entry name" value="PbH1"/>
    <property type="match status" value="9"/>
</dbReference>
<reference evidence="2 3" key="1">
    <citation type="journal article" date="2013" name="J. Microbiol.">
        <title>Mucilaginibacter ginsenosidivorax sp. nov., with ginsenoside converting activity isolated from sediment.</title>
        <authorList>
            <person name="Kim J.K."/>
            <person name="Choi T.E."/>
            <person name="Liu Q.M."/>
            <person name="Park H.Y."/>
            <person name="Yi T.H."/>
            <person name="Yoon M.H."/>
            <person name="Kim S.C."/>
            <person name="Im W.T."/>
        </authorList>
    </citation>
    <scope>NUCLEOTIDE SEQUENCE [LARGE SCALE GENOMIC DNA]</scope>
    <source>
        <strain evidence="2 3">KHI28</strain>
    </source>
</reference>
<dbReference type="InterPro" id="IPR012334">
    <property type="entry name" value="Pectin_lyas_fold"/>
</dbReference>
<protein>
    <recommendedName>
        <fullName evidence="4">Right-handed parallel beta-helix repeat-containing protein</fullName>
    </recommendedName>
</protein>
<dbReference type="InterPro" id="IPR011050">
    <property type="entry name" value="Pectin_lyase_fold/virulence"/>
</dbReference>
<gene>
    <name evidence="2" type="ORF">FSB76_24205</name>
</gene>
<dbReference type="Proteomes" id="UP000321362">
    <property type="component" value="Chromosome"/>
</dbReference>
<name>A0A5B8W9G7_9SPHI</name>
<evidence type="ECO:0000313" key="3">
    <source>
        <dbReference type="Proteomes" id="UP000321362"/>
    </source>
</evidence>